<sequence length="137" mass="15628">MDYKALATELFDYVTQARKPPFDERGQHFSRGEMGILICLNFNKTGVTSGELSEYLSVSTGRIATALKSLEKKGLVVRRTDITDKRKVIVFITDSGKQFLIDRHNEGIAWTERTLRKLSEEEAKEFVRLVKIIVSKC</sequence>
<dbReference type="EMBL" id="JAPCKK010000011">
    <property type="protein sequence ID" value="MDP4096272.1"/>
    <property type="molecule type" value="Genomic_DNA"/>
</dbReference>
<evidence type="ECO:0000256" key="1">
    <source>
        <dbReference type="ARBA" id="ARBA00023015"/>
    </source>
</evidence>
<dbReference type="RefSeq" id="WP_305753893.1">
    <property type="nucleotide sequence ID" value="NZ_JAPCKK010000011.1"/>
</dbReference>
<comment type="caution">
    <text evidence="5">The sequence shown here is derived from an EMBL/GenBank/DDBJ whole genome shotgun (WGS) entry which is preliminary data.</text>
</comment>
<dbReference type="PROSITE" id="PS50995">
    <property type="entry name" value="HTH_MARR_2"/>
    <property type="match status" value="1"/>
</dbReference>
<dbReference type="SMART" id="SM00347">
    <property type="entry name" value="HTH_MARR"/>
    <property type="match status" value="1"/>
</dbReference>
<gene>
    <name evidence="5" type="ORF">OIN60_05740</name>
</gene>
<protein>
    <submittedName>
        <fullName evidence="5">Winged helix DNA-binding protein</fullName>
    </submittedName>
</protein>
<dbReference type="InterPro" id="IPR036390">
    <property type="entry name" value="WH_DNA-bd_sf"/>
</dbReference>
<dbReference type="PRINTS" id="PR00598">
    <property type="entry name" value="HTHMARR"/>
</dbReference>
<proteinExistence type="predicted"/>
<dbReference type="InterPro" id="IPR000835">
    <property type="entry name" value="HTH_MarR-typ"/>
</dbReference>
<dbReference type="Proteomes" id="UP001241848">
    <property type="component" value="Unassembled WGS sequence"/>
</dbReference>
<dbReference type="Pfam" id="PF12802">
    <property type="entry name" value="MarR_2"/>
    <property type="match status" value="1"/>
</dbReference>
<keyword evidence="1" id="KW-0805">Transcription regulation</keyword>
<dbReference type="GO" id="GO:0003677">
    <property type="term" value="F:DNA binding"/>
    <property type="evidence" value="ECO:0007669"/>
    <property type="project" value="UniProtKB-KW"/>
</dbReference>
<organism evidence="5 6">
    <name type="scientific">Paenibacillus zeirhizosphaerae</name>
    <dbReference type="NCBI Taxonomy" id="2987519"/>
    <lineage>
        <taxon>Bacteria</taxon>
        <taxon>Bacillati</taxon>
        <taxon>Bacillota</taxon>
        <taxon>Bacilli</taxon>
        <taxon>Bacillales</taxon>
        <taxon>Paenibacillaceae</taxon>
        <taxon>Paenibacillus</taxon>
    </lineage>
</organism>
<evidence type="ECO:0000256" key="2">
    <source>
        <dbReference type="ARBA" id="ARBA00023125"/>
    </source>
</evidence>
<keyword evidence="6" id="KW-1185">Reference proteome</keyword>
<dbReference type="PANTHER" id="PTHR42756:SF1">
    <property type="entry name" value="TRANSCRIPTIONAL REPRESSOR OF EMRAB OPERON"/>
    <property type="match status" value="1"/>
</dbReference>
<evidence type="ECO:0000313" key="5">
    <source>
        <dbReference type="EMBL" id="MDP4096272.1"/>
    </source>
</evidence>
<keyword evidence="3" id="KW-0804">Transcription</keyword>
<reference evidence="5 6" key="1">
    <citation type="submission" date="2022-10" db="EMBL/GenBank/DDBJ databases">
        <title>Paenibacillus description and whole genome data of maize root bacterial community.</title>
        <authorList>
            <person name="Marton D."/>
            <person name="Farkas M."/>
            <person name="Cserhati M."/>
        </authorList>
    </citation>
    <scope>NUCLEOTIDE SEQUENCE [LARGE SCALE GENOMIC DNA]</scope>
    <source>
        <strain evidence="5 6">P96</strain>
    </source>
</reference>
<dbReference type="SUPFAM" id="SSF46785">
    <property type="entry name" value="Winged helix' DNA-binding domain"/>
    <property type="match status" value="1"/>
</dbReference>
<evidence type="ECO:0000256" key="3">
    <source>
        <dbReference type="ARBA" id="ARBA00023163"/>
    </source>
</evidence>
<name>A0ABT9FNF7_9BACL</name>
<evidence type="ECO:0000259" key="4">
    <source>
        <dbReference type="PROSITE" id="PS50995"/>
    </source>
</evidence>
<dbReference type="Gene3D" id="1.10.10.10">
    <property type="entry name" value="Winged helix-like DNA-binding domain superfamily/Winged helix DNA-binding domain"/>
    <property type="match status" value="1"/>
</dbReference>
<feature type="domain" description="HTH marR-type" evidence="4">
    <location>
        <begin position="1"/>
        <end position="135"/>
    </location>
</feature>
<keyword evidence="2 5" id="KW-0238">DNA-binding</keyword>
<accession>A0ABT9FNF7</accession>
<dbReference type="PANTHER" id="PTHR42756">
    <property type="entry name" value="TRANSCRIPTIONAL REGULATOR, MARR"/>
    <property type="match status" value="1"/>
</dbReference>
<dbReference type="InterPro" id="IPR036388">
    <property type="entry name" value="WH-like_DNA-bd_sf"/>
</dbReference>
<evidence type="ECO:0000313" key="6">
    <source>
        <dbReference type="Proteomes" id="UP001241848"/>
    </source>
</evidence>